<sequence>MANEVTDYINEQPEPERSRIAALYAHARDVVAEATEGVSYGMPALLYKGKGLVAVMNTKKHIGIYPFGGLAELADDVTAAGLESTTGSIHLGDGQSLPPELFDRFLLRRKARLDER</sequence>
<comment type="caution">
    <text evidence="2">The sequence shown here is derived from an EMBL/GenBank/DDBJ whole genome shotgun (WGS) entry which is preliminary data.</text>
</comment>
<dbReference type="EMBL" id="BMGP01000007">
    <property type="protein sequence ID" value="GGF39414.1"/>
    <property type="molecule type" value="Genomic_DNA"/>
</dbReference>
<evidence type="ECO:0000313" key="3">
    <source>
        <dbReference type="Proteomes" id="UP000598775"/>
    </source>
</evidence>
<dbReference type="InterPro" id="IPR014922">
    <property type="entry name" value="YdhG-like"/>
</dbReference>
<organism evidence="2 3">
    <name type="scientific">Subtercola lobariae</name>
    <dbReference type="NCBI Taxonomy" id="1588641"/>
    <lineage>
        <taxon>Bacteria</taxon>
        <taxon>Bacillati</taxon>
        <taxon>Actinomycetota</taxon>
        <taxon>Actinomycetes</taxon>
        <taxon>Micrococcales</taxon>
        <taxon>Microbacteriaceae</taxon>
        <taxon>Subtercola</taxon>
    </lineage>
</organism>
<dbReference type="RefSeq" id="WP_188680739.1">
    <property type="nucleotide sequence ID" value="NZ_BMGP01000007.1"/>
</dbReference>
<feature type="domain" description="YdhG-like" evidence="1">
    <location>
        <begin position="17"/>
        <end position="106"/>
    </location>
</feature>
<reference evidence="2 3" key="1">
    <citation type="journal article" date="2014" name="Int. J. Syst. Evol. Microbiol.">
        <title>Complete genome sequence of Corynebacterium casei LMG S-19264T (=DSM 44701T), isolated from a smear-ripened cheese.</title>
        <authorList>
            <consortium name="US DOE Joint Genome Institute (JGI-PGF)"/>
            <person name="Walter F."/>
            <person name="Albersmeier A."/>
            <person name="Kalinowski J."/>
            <person name="Ruckert C."/>
        </authorList>
    </citation>
    <scope>NUCLEOTIDE SEQUENCE [LARGE SCALE GENOMIC DNA]</scope>
    <source>
        <strain evidence="2 3">CGMCC 1.12976</strain>
    </source>
</reference>
<protein>
    <recommendedName>
        <fullName evidence="1">YdhG-like domain-containing protein</fullName>
    </recommendedName>
</protein>
<dbReference type="AlphaFoldDB" id="A0A917F3G3"/>
<proteinExistence type="predicted"/>
<evidence type="ECO:0000259" key="1">
    <source>
        <dbReference type="Pfam" id="PF08818"/>
    </source>
</evidence>
<dbReference type="Proteomes" id="UP000598775">
    <property type="component" value="Unassembled WGS sequence"/>
</dbReference>
<dbReference type="SUPFAM" id="SSF159888">
    <property type="entry name" value="YdhG-like"/>
    <property type="match status" value="1"/>
</dbReference>
<dbReference type="Gene3D" id="3.90.1150.200">
    <property type="match status" value="1"/>
</dbReference>
<dbReference type="Pfam" id="PF08818">
    <property type="entry name" value="DUF1801"/>
    <property type="match status" value="1"/>
</dbReference>
<accession>A0A917F3G3</accession>
<name>A0A917F3G3_9MICO</name>
<evidence type="ECO:0000313" key="2">
    <source>
        <dbReference type="EMBL" id="GGF39414.1"/>
    </source>
</evidence>
<keyword evidence="3" id="KW-1185">Reference proteome</keyword>
<gene>
    <name evidence="2" type="ORF">GCM10011399_35390</name>
</gene>